<evidence type="ECO:0000256" key="1">
    <source>
        <dbReference type="ARBA" id="ARBA00022737"/>
    </source>
</evidence>
<evidence type="ECO:0000256" key="2">
    <source>
        <dbReference type="SAM" id="MobiDB-lite"/>
    </source>
</evidence>
<feature type="domain" description="Fungal STAND N-terminal Goodbye" evidence="3">
    <location>
        <begin position="58"/>
        <end position="154"/>
    </location>
</feature>
<organism evidence="5 6">
    <name type="scientific">Aspergillus ibericus CBS 121593</name>
    <dbReference type="NCBI Taxonomy" id="1448316"/>
    <lineage>
        <taxon>Eukaryota</taxon>
        <taxon>Fungi</taxon>
        <taxon>Dikarya</taxon>
        <taxon>Ascomycota</taxon>
        <taxon>Pezizomycotina</taxon>
        <taxon>Eurotiomycetes</taxon>
        <taxon>Eurotiomycetidae</taxon>
        <taxon>Eurotiales</taxon>
        <taxon>Aspergillaceae</taxon>
        <taxon>Aspergillus</taxon>
        <taxon>Aspergillus subgen. Circumdati</taxon>
    </lineage>
</organism>
<dbReference type="PANTHER" id="PTHR10039">
    <property type="entry name" value="AMELOGENIN"/>
    <property type="match status" value="1"/>
</dbReference>
<dbReference type="InterPro" id="IPR056884">
    <property type="entry name" value="NPHP3-like_N"/>
</dbReference>
<dbReference type="SUPFAM" id="SSF52540">
    <property type="entry name" value="P-loop containing nucleoside triphosphate hydrolases"/>
    <property type="match status" value="1"/>
</dbReference>
<feature type="compositionally biased region" description="Polar residues" evidence="2">
    <location>
        <begin position="1410"/>
        <end position="1443"/>
    </location>
</feature>
<dbReference type="STRING" id="1448316.A0A395H7C7"/>
<evidence type="ECO:0000313" key="6">
    <source>
        <dbReference type="Proteomes" id="UP000249402"/>
    </source>
</evidence>
<name>A0A395H7C7_9EURO</name>
<dbReference type="PANTHER" id="PTHR10039:SF17">
    <property type="entry name" value="FUNGAL STAND N-TERMINAL GOODBYE DOMAIN-CONTAINING PROTEIN-RELATED"/>
    <property type="match status" value="1"/>
</dbReference>
<keyword evidence="6" id="KW-1185">Reference proteome</keyword>
<evidence type="ECO:0000259" key="3">
    <source>
        <dbReference type="Pfam" id="PF17109"/>
    </source>
</evidence>
<gene>
    <name evidence="5" type="ORF">BO80DRAFT_376466</name>
</gene>
<keyword evidence="1" id="KW-0677">Repeat</keyword>
<dbReference type="Proteomes" id="UP000249402">
    <property type="component" value="Unassembled WGS sequence"/>
</dbReference>
<dbReference type="EMBL" id="KZ824427">
    <property type="protein sequence ID" value="RAL03459.1"/>
    <property type="molecule type" value="Genomic_DNA"/>
</dbReference>
<sequence>MKDVKALLNLKNGGDDGFGFGEETIEELWEKAFAEAGADLKFDPNEQRLLADFHTAGNPIAQTELIFREWRHPQARTPEGQDWEQKIRENVQQCLSWAQTTCTYAHDHASGTFAEPVKLLAGGISYLLQAAQDVSADLNTVQSTFQTIASAMQEINVMEKHPVVTPTAKESLVKVFIALLYFCSYVGTDLRKQTRLVLWRKKVLRQQVDVTSKQCDRVEQAIKKFHDAIRTESFNDTKEIKEGIHWLIKNTNTKMQQTVLLGNMYNMSEKGNVLDKLAKTLQGKLHLNLTVMSQMATRMDTIMPQLIEGSLRWFRENDTYQNWLYRHGTCPLLYLRGNDGMGKTFLTAHCYKLIPMMAGRDQTLVQKETVRQQLIVTYFLFEPGMQYSQSFAGVVASILFQIAAQDPKWCDSISTKPVLKSHDPKKVWNELVLKRFEKRSHSSEELYILLDGISDMQPKEREPLLKLLYDTLEGGNHRVWILLTGSREQRELFPAEMVESLPLPEINIPNDQRLIDNIIKERMKNFPNLSRIRPNSEGYRLIHEYLVQTSNGNPSILDQTIEILDQNGTNKKSFLDFITEVGNGDERLIQHALRDSDKALSKAVKKVLLWCAFAKQTLTVSNLGDLLRLDNDLQVKAVRLDDVLYRCRNLLYIRPMLPPNLGPPSVNAEIYWCSRPDHETENPRDKSRKQPPASEYEYVEFRQAKFKECIKEGSSRINLDVNANKVDIFVTLCDILCGPGVDSAESLHEYATFNLLRHLKDIDFVTQEKRPTDTEMNERSLRDKMSYSKEPKPRQPRRIDNEQLKRVGEALWRILTNGTGVSSVFEKVLSQTAASDIHFDLYDLSLGHTGAERGCCREFTTSTKELVRSWAEELIGRDQSENLSLPAHIYSWADNMKRNPEGMLEDLAKGHLQSWAQKSTAEEAKIPYKLAYRACYTTGKYKHWSRDDDAINTRVAEDMLGQCRDSRTRFAQARLAAALLLYESSNKQDRDYALFLYDKNRHLDDSMCAEKLYSLLGLAEHYVPRHGSFDAPTTNWMKVKEYAEEALKCWKDSDAALRPNFNAERCKSVYMLHAKACMALCDTKLARKTCQDALSNKFLRNSRALGYFLTVLVQIYADQEAHSSIIQTIQDQLENQPPYFIPAWLMNRSRQTNKDDRLRRAAVATGNVELVIQIYDRAICYWASRGLFHETCVMLSELATIYRQDCHAIRMAEDILNRILDVMLKDDALQVDSKLLSIIIMERFDIYYDRYSKARNKTAKEPLCQAANALIADVRVADVIESSTKASVLITLAKMWRGIGFKYRAYEHADQAFKLCIADLEDWVDDNDMAAFRALTKVLHFAGLTKDAGIAASLIFDRANANALQVSEEEYQNTLSSAILGGDMRRPVSVDGWMALKVDPVNDGHPGDPSSPQSPTSNFSTDRTNDEAPTTAATTPCNGSIQSIDVDEGNGSMLQCMGPCRKEKLTQWELDSPPWYLCLDCPSTDYCSECYNTRDAHRHSQAKGLWSKVCWGKHTLIQQPVSGWKGVKDGVIRVGSSSRGVKDWMMDMKERWAVEMKNNTKKIR</sequence>
<evidence type="ECO:0000259" key="4">
    <source>
        <dbReference type="Pfam" id="PF24883"/>
    </source>
</evidence>
<dbReference type="RefSeq" id="XP_025577786.1">
    <property type="nucleotide sequence ID" value="XM_025716661.1"/>
</dbReference>
<feature type="region of interest" description="Disordered" evidence="2">
    <location>
        <begin position="1397"/>
        <end position="1444"/>
    </location>
</feature>
<dbReference type="InterPro" id="IPR031350">
    <property type="entry name" value="Goodbye_dom"/>
</dbReference>
<proteinExistence type="predicted"/>
<evidence type="ECO:0000313" key="5">
    <source>
        <dbReference type="EMBL" id="RAL03459.1"/>
    </source>
</evidence>
<dbReference type="GeneID" id="37221526"/>
<dbReference type="Pfam" id="PF24883">
    <property type="entry name" value="NPHP3_N"/>
    <property type="match status" value="1"/>
</dbReference>
<protein>
    <submittedName>
        <fullName evidence="5">Uncharacterized protein</fullName>
    </submittedName>
</protein>
<feature type="region of interest" description="Disordered" evidence="2">
    <location>
        <begin position="770"/>
        <end position="798"/>
    </location>
</feature>
<dbReference type="VEuPathDB" id="FungiDB:BO80DRAFT_376466"/>
<feature type="domain" description="Nephrocystin 3-like N-terminal" evidence="4">
    <location>
        <begin position="309"/>
        <end position="484"/>
    </location>
</feature>
<reference evidence="5 6" key="1">
    <citation type="submission" date="2018-02" db="EMBL/GenBank/DDBJ databases">
        <title>The genomes of Aspergillus section Nigri reveals drivers in fungal speciation.</title>
        <authorList>
            <consortium name="DOE Joint Genome Institute"/>
            <person name="Vesth T.C."/>
            <person name="Nybo J."/>
            <person name="Theobald S."/>
            <person name="Brandl J."/>
            <person name="Frisvad J.C."/>
            <person name="Nielsen K.F."/>
            <person name="Lyhne E.K."/>
            <person name="Kogle M.E."/>
            <person name="Kuo A."/>
            <person name="Riley R."/>
            <person name="Clum A."/>
            <person name="Nolan M."/>
            <person name="Lipzen A."/>
            <person name="Salamov A."/>
            <person name="Henrissat B."/>
            <person name="Wiebenga A."/>
            <person name="De vries R.P."/>
            <person name="Grigoriev I.V."/>
            <person name="Mortensen U.H."/>
            <person name="Andersen M.R."/>
            <person name="Baker S.E."/>
        </authorList>
    </citation>
    <scope>NUCLEOTIDE SEQUENCE [LARGE SCALE GENOMIC DNA]</scope>
    <source>
        <strain evidence="5 6">CBS 121593</strain>
    </source>
</reference>
<dbReference type="OrthoDB" id="6415790at2759"/>
<dbReference type="Pfam" id="PF17109">
    <property type="entry name" value="Goodbye"/>
    <property type="match status" value="1"/>
</dbReference>
<accession>A0A395H7C7</accession>
<dbReference type="InterPro" id="IPR027417">
    <property type="entry name" value="P-loop_NTPase"/>
</dbReference>